<organism evidence="1 2">
    <name type="scientific">Streptosporangium jomthongense</name>
    <dbReference type="NCBI Taxonomy" id="1193683"/>
    <lineage>
        <taxon>Bacteria</taxon>
        <taxon>Bacillati</taxon>
        <taxon>Actinomycetota</taxon>
        <taxon>Actinomycetes</taxon>
        <taxon>Streptosporangiales</taxon>
        <taxon>Streptosporangiaceae</taxon>
        <taxon>Streptosporangium</taxon>
    </lineage>
</organism>
<evidence type="ECO:0000313" key="2">
    <source>
        <dbReference type="Proteomes" id="UP001595698"/>
    </source>
</evidence>
<reference evidence="2" key="1">
    <citation type="journal article" date="2019" name="Int. J. Syst. Evol. Microbiol.">
        <title>The Global Catalogue of Microorganisms (GCM) 10K type strain sequencing project: providing services to taxonomists for standard genome sequencing and annotation.</title>
        <authorList>
            <consortium name="The Broad Institute Genomics Platform"/>
            <consortium name="The Broad Institute Genome Sequencing Center for Infectious Disease"/>
            <person name="Wu L."/>
            <person name="Ma J."/>
        </authorList>
    </citation>
    <scope>NUCLEOTIDE SEQUENCE [LARGE SCALE GENOMIC DNA]</scope>
    <source>
        <strain evidence="2">TBRC 7912</strain>
    </source>
</reference>
<evidence type="ECO:0000313" key="1">
    <source>
        <dbReference type="EMBL" id="MFC3981973.1"/>
    </source>
</evidence>
<protein>
    <submittedName>
        <fullName evidence="1">Uncharacterized protein</fullName>
    </submittedName>
</protein>
<keyword evidence="2" id="KW-1185">Reference proteome</keyword>
<comment type="caution">
    <text evidence="1">The sequence shown here is derived from an EMBL/GenBank/DDBJ whole genome shotgun (WGS) entry which is preliminary data.</text>
</comment>
<name>A0ABV8EZY8_9ACTN</name>
<sequence>MGEFAALLDLNLRQLSAVLSTGRLSLEELEQNQCIGLIELLTMRLIDECEELSAEDWVVCSAAIDYVFCVAEKRKSIDHEEGAIRRLNISAALLRRVAPRSEVDLLAPGHVVDLLLRELPMSVDEARDMAARWQSLEIDQIRRLRLMKNLLSPVFGISDVIPRHIYDSGLKAWMGIFSSLP</sequence>
<dbReference type="EMBL" id="JBHSBC010000017">
    <property type="protein sequence ID" value="MFC3981973.1"/>
    <property type="molecule type" value="Genomic_DNA"/>
</dbReference>
<proteinExistence type="predicted"/>
<accession>A0ABV8EZY8</accession>
<gene>
    <name evidence="1" type="ORF">ACFOYY_17660</name>
</gene>
<dbReference type="RefSeq" id="WP_386190338.1">
    <property type="nucleotide sequence ID" value="NZ_JBHSBC010000017.1"/>
</dbReference>
<dbReference type="Proteomes" id="UP001595698">
    <property type="component" value="Unassembled WGS sequence"/>
</dbReference>